<dbReference type="Gene3D" id="2.20.130.30">
    <property type="entry name" value="Protein of unknown function DUF2782"/>
    <property type="match status" value="1"/>
</dbReference>
<organism evidence="3 4">
    <name type="scientific">Hydrocarboniclastica marina</name>
    <dbReference type="NCBI Taxonomy" id="2259620"/>
    <lineage>
        <taxon>Bacteria</taxon>
        <taxon>Pseudomonadati</taxon>
        <taxon>Pseudomonadota</taxon>
        <taxon>Gammaproteobacteria</taxon>
        <taxon>Alteromonadales</taxon>
        <taxon>Alteromonadaceae</taxon>
        <taxon>Hydrocarboniclastica</taxon>
    </lineage>
</organism>
<dbReference type="KEGG" id="hmi:soil367_01860"/>
<proteinExistence type="predicted"/>
<dbReference type="InterPro" id="IPR021357">
    <property type="entry name" value="DUF2782"/>
</dbReference>
<accession>A0A4V1D8D4</accession>
<feature type="signal peptide" evidence="2">
    <location>
        <begin position="1"/>
        <end position="21"/>
    </location>
</feature>
<reference evidence="3 4" key="1">
    <citation type="submission" date="2018-07" db="EMBL/GenBank/DDBJ databases">
        <title>Marsedoiliclastica nanhaica gen. nov. sp. nov., a novel marine hydrocarbonoclastic bacterium isolated from an in-situ enriched hydrocarbon-degrading consortium in deep-sea sediment.</title>
        <authorList>
            <person name="Dong C."/>
            <person name="Ma T."/>
            <person name="Liu R."/>
            <person name="Shao Z."/>
        </authorList>
    </citation>
    <scope>NUCLEOTIDE SEQUENCE [LARGE SCALE GENOMIC DNA]</scope>
    <source>
        <strain evidence="4">soil36-7</strain>
    </source>
</reference>
<dbReference type="AlphaFoldDB" id="A0A4V1D8D4"/>
<name>A0A4V1D8D4_9ALTE</name>
<dbReference type="Pfam" id="PF11191">
    <property type="entry name" value="DUF2782"/>
    <property type="match status" value="1"/>
</dbReference>
<dbReference type="EMBL" id="CP031093">
    <property type="protein sequence ID" value="QCF24800.1"/>
    <property type="molecule type" value="Genomic_DNA"/>
</dbReference>
<feature type="region of interest" description="Disordered" evidence="1">
    <location>
        <begin position="19"/>
        <end position="42"/>
    </location>
</feature>
<evidence type="ECO:0000256" key="1">
    <source>
        <dbReference type="SAM" id="MobiDB-lite"/>
    </source>
</evidence>
<feature type="compositionally biased region" description="Basic and acidic residues" evidence="1">
    <location>
        <begin position="21"/>
        <end position="37"/>
    </location>
</feature>
<dbReference type="Proteomes" id="UP000298049">
    <property type="component" value="Chromosome"/>
</dbReference>
<dbReference type="OrthoDB" id="5296182at2"/>
<dbReference type="RefSeq" id="WP_136546368.1">
    <property type="nucleotide sequence ID" value="NZ_CP031093.1"/>
</dbReference>
<keyword evidence="2" id="KW-0732">Signal</keyword>
<protein>
    <submittedName>
        <fullName evidence="3">DUF2782 domain-containing protein</fullName>
    </submittedName>
</protein>
<feature type="chain" id="PRO_5020772234" evidence="2">
    <location>
        <begin position="22"/>
        <end position="103"/>
    </location>
</feature>
<evidence type="ECO:0000313" key="3">
    <source>
        <dbReference type="EMBL" id="QCF24800.1"/>
    </source>
</evidence>
<evidence type="ECO:0000256" key="2">
    <source>
        <dbReference type="SAM" id="SignalP"/>
    </source>
</evidence>
<gene>
    <name evidence="3" type="ORF">soil367_01860</name>
</gene>
<sequence length="103" mass="11897">MKKYPLLALLTLLALTPQAHSQEDSKQEPIRASEYQRSDQGPAIVIRNDKDNTYYEYRVNGEIQEIKVEPGVGPAYYLVPVEGGYIRRDESGLRLPSWVLFRW</sequence>
<keyword evidence="4" id="KW-1185">Reference proteome</keyword>
<evidence type="ECO:0000313" key="4">
    <source>
        <dbReference type="Proteomes" id="UP000298049"/>
    </source>
</evidence>